<protein>
    <submittedName>
        <fullName evidence="5">N-acetylmuramoyl-L-alanine amidase</fullName>
        <ecNumber evidence="5">3.5.1.28</ecNumber>
    </submittedName>
</protein>
<dbReference type="Proteomes" id="UP001223144">
    <property type="component" value="Unassembled WGS sequence"/>
</dbReference>
<dbReference type="InterPro" id="IPR036505">
    <property type="entry name" value="Amidase/PGRP_sf"/>
</dbReference>
<feature type="signal peptide" evidence="3">
    <location>
        <begin position="1"/>
        <end position="19"/>
    </location>
</feature>
<dbReference type="Gene3D" id="3.40.80.10">
    <property type="entry name" value="Peptidoglycan recognition protein-like"/>
    <property type="match status" value="1"/>
</dbReference>
<accession>A0ABT6HMJ1</accession>
<evidence type="ECO:0000259" key="4">
    <source>
        <dbReference type="SMART" id="SM00701"/>
    </source>
</evidence>
<sequence length="459" mass="47501">MRGNLASSSISIACSAALALPLTLSSALVSEAAAASRPPASDESGYTQSLPLKAARPADRSAGPAGAAEQGLAERDVRTFSLVGVVWEDERAELHGTVQVRTRAVATGAWSSWQDVETHNHEHAADRGTAEGDSERVRGATAPLWVGESDGVEVRVRAADAELAPLPEGLRLELVEPGSEPPPQGRTGEEDEPGDVAGAVDGPESDGGFVSVDIPGLAESVAAAASQLLLPALSQEETEAQAEAGVQQVAMVDAAAAPFIGPRPAIVTRAGWGADESLRETGFLYTSTIKAAFVHHTATGNNYTCSEAPSVIRSIYRYHTQSMGWRDIGYNFTIDKCGKIYEGRAGGVAKPVMGAHTLGFNSKTTGIAVLGTYSSTNPPSASVTAVAKLTAWKLGLHGADPSGKVVLTSGGSGKYAKGVNVNLHVISGHRDGYNTDCPGGRLYSMLGTARSVSAAYQGR</sequence>
<dbReference type="Pfam" id="PF01510">
    <property type="entry name" value="Amidase_2"/>
    <property type="match status" value="1"/>
</dbReference>
<organism evidence="5 6">
    <name type="scientific">Streptomyces chengmaiensis</name>
    <dbReference type="NCBI Taxonomy" id="3040919"/>
    <lineage>
        <taxon>Bacteria</taxon>
        <taxon>Bacillati</taxon>
        <taxon>Actinomycetota</taxon>
        <taxon>Actinomycetes</taxon>
        <taxon>Kitasatosporales</taxon>
        <taxon>Streptomycetaceae</taxon>
        <taxon>Streptomyces</taxon>
    </lineage>
</organism>
<dbReference type="SMART" id="SM00701">
    <property type="entry name" value="PGRP"/>
    <property type="match status" value="1"/>
</dbReference>
<keyword evidence="6" id="KW-1185">Reference proteome</keyword>
<dbReference type="SUPFAM" id="SSF55846">
    <property type="entry name" value="N-acetylmuramoyl-L-alanine amidase-like"/>
    <property type="match status" value="1"/>
</dbReference>
<dbReference type="PANTHER" id="PTHR11022:SF41">
    <property type="entry name" value="PEPTIDOGLYCAN-RECOGNITION PROTEIN LC-RELATED"/>
    <property type="match status" value="1"/>
</dbReference>
<name>A0ABT6HMJ1_9ACTN</name>
<dbReference type="InterPro" id="IPR015510">
    <property type="entry name" value="PGRP"/>
</dbReference>
<dbReference type="InterPro" id="IPR006619">
    <property type="entry name" value="PGRP_domain_met/bac"/>
</dbReference>
<keyword evidence="5" id="KW-0378">Hydrolase</keyword>
<comment type="similarity">
    <text evidence="1">Belongs to the N-acetylmuramoyl-L-alanine amidase 2 family.</text>
</comment>
<dbReference type="PANTHER" id="PTHR11022">
    <property type="entry name" value="PEPTIDOGLYCAN RECOGNITION PROTEIN"/>
    <property type="match status" value="1"/>
</dbReference>
<keyword evidence="3" id="KW-0732">Signal</keyword>
<evidence type="ECO:0000256" key="2">
    <source>
        <dbReference type="SAM" id="MobiDB-lite"/>
    </source>
</evidence>
<proteinExistence type="inferred from homology"/>
<dbReference type="GO" id="GO:0008745">
    <property type="term" value="F:N-acetylmuramoyl-L-alanine amidase activity"/>
    <property type="evidence" value="ECO:0007669"/>
    <property type="project" value="UniProtKB-EC"/>
</dbReference>
<feature type="chain" id="PRO_5045840862" evidence="3">
    <location>
        <begin position="20"/>
        <end position="459"/>
    </location>
</feature>
<evidence type="ECO:0000256" key="1">
    <source>
        <dbReference type="ARBA" id="ARBA00007553"/>
    </source>
</evidence>
<gene>
    <name evidence="5" type="ORF">QCN29_14015</name>
</gene>
<reference evidence="5 6" key="1">
    <citation type="submission" date="2023-04" db="EMBL/GenBank/DDBJ databases">
        <title>Streptomyces chengmaiensis sp. nov. isolated from the stem of mangrove plant in Hainan.</title>
        <authorList>
            <person name="Huang X."/>
            <person name="Zhou S."/>
            <person name="Chu X."/>
            <person name="Xie Y."/>
            <person name="Lin Y."/>
        </authorList>
    </citation>
    <scope>NUCLEOTIDE SEQUENCE [LARGE SCALE GENOMIC DNA]</scope>
    <source>
        <strain evidence="5 6">HNM0663</strain>
    </source>
</reference>
<evidence type="ECO:0000313" key="6">
    <source>
        <dbReference type="Proteomes" id="UP001223144"/>
    </source>
</evidence>
<evidence type="ECO:0000313" key="5">
    <source>
        <dbReference type="EMBL" id="MDH2389886.1"/>
    </source>
</evidence>
<feature type="region of interest" description="Disordered" evidence="2">
    <location>
        <begin position="117"/>
        <end position="136"/>
    </location>
</feature>
<feature type="domain" description="Peptidoglycan recognition protein family" evidence="4">
    <location>
        <begin position="264"/>
        <end position="412"/>
    </location>
</feature>
<evidence type="ECO:0000256" key="3">
    <source>
        <dbReference type="SAM" id="SignalP"/>
    </source>
</evidence>
<dbReference type="EMBL" id="JARWBG010000013">
    <property type="protein sequence ID" value="MDH2389886.1"/>
    <property type="molecule type" value="Genomic_DNA"/>
</dbReference>
<feature type="region of interest" description="Disordered" evidence="2">
    <location>
        <begin position="168"/>
        <end position="210"/>
    </location>
</feature>
<dbReference type="InterPro" id="IPR002502">
    <property type="entry name" value="Amidase_domain"/>
</dbReference>
<dbReference type="EC" id="3.5.1.28" evidence="5"/>
<dbReference type="RefSeq" id="WP_279928214.1">
    <property type="nucleotide sequence ID" value="NZ_JARWBG010000013.1"/>
</dbReference>
<dbReference type="CDD" id="cd06583">
    <property type="entry name" value="PGRP"/>
    <property type="match status" value="1"/>
</dbReference>
<comment type="caution">
    <text evidence="5">The sequence shown here is derived from an EMBL/GenBank/DDBJ whole genome shotgun (WGS) entry which is preliminary data.</text>
</comment>